<dbReference type="GO" id="GO:0095500">
    <property type="term" value="P:acetylcholine receptor signaling pathway"/>
    <property type="evidence" value="ECO:0007669"/>
    <property type="project" value="TreeGrafter"/>
</dbReference>
<protein>
    <submittedName>
        <fullName evidence="13">Lymphocyte antigen 6H</fullName>
    </submittedName>
</protein>
<dbReference type="GeneID" id="101586161"/>
<dbReference type="InParanoid" id="A0A6P3FJN0"/>
<organism evidence="12 13">
    <name type="scientific">Octodon degus</name>
    <name type="common">Degu</name>
    <name type="synonym">Sciurus degus</name>
    <dbReference type="NCBI Taxonomy" id="10160"/>
    <lineage>
        <taxon>Eukaryota</taxon>
        <taxon>Metazoa</taxon>
        <taxon>Chordata</taxon>
        <taxon>Craniata</taxon>
        <taxon>Vertebrata</taxon>
        <taxon>Euteleostomi</taxon>
        <taxon>Mammalia</taxon>
        <taxon>Eutheria</taxon>
        <taxon>Euarchontoglires</taxon>
        <taxon>Glires</taxon>
        <taxon>Rodentia</taxon>
        <taxon>Hystricomorpha</taxon>
        <taxon>Octodontidae</taxon>
        <taxon>Octodon</taxon>
    </lineage>
</organism>
<proteinExistence type="predicted"/>
<evidence type="ECO:0000256" key="2">
    <source>
        <dbReference type="ARBA" id="ARBA00022475"/>
    </source>
</evidence>
<dbReference type="GO" id="GO:0098552">
    <property type="term" value="C:side of membrane"/>
    <property type="evidence" value="ECO:0007669"/>
    <property type="project" value="UniProtKB-KW"/>
</dbReference>
<dbReference type="PANTHER" id="PTHR32217">
    <property type="entry name" value="LYMPHOCYTE ANTIGEN 6H"/>
    <property type="match status" value="1"/>
</dbReference>
<dbReference type="OrthoDB" id="9620902at2759"/>
<evidence type="ECO:0000313" key="13">
    <source>
        <dbReference type="RefSeq" id="XP_004639030.1"/>
    </source>
</evidence>
<name>A0A6P3FJN0_OCTDE</name>
<keyword evidence="4 10" id="KW-0732">Signal</keyword>
<dbReference type="GO" id="GO:0005886">
    <property type="term" value="C:plasma membrane"/>
    <property type="evidence" value="ECO:0007669"/>
    <property type="project" value="UniProtKB-SubCell"/>
</dbReference>
<accession>A0A6P3FJN0</accession>
<dbReference type="Gene3D" id="2.10.60.10">
    <property type="entry name" value="CD59"/>
    <property type="match status" value="1"/>
</dbReference>
<dbReference type="CTD" id="4062"/>
<dbReference type="AlphaFoldDB" id="A0A6P3FJN0"/>
<keyword evidence="2" id="KW-1003">Cell membrane</keyword>
<evidence type="ECO:0000256" key="6">
    <source>
        <dbReference type="ARBA" id="ARBA00023157"/>
    </source>
</evidence>
<evidence type="ECO:0000256" key="9">
    <source>
        <dbReference type="SAM" id="Phobius"/>
    </source>
</evidence>
<comment type="subcellular location">
    <subcellularLocation>
        <location evidence="1">Cell membrane</location>
        <topology evidence="1">Lipid-anchor</topology>
        <topology evidence="1">GPI-anchor</topology>
    </subcellularLocation>
</comment>
<evidence type="ECO:0000256" key="3">
    <source>
        <dbReference type="ARBA" id="ARBA00022622"/>
    </source>
</evidence>
<evidence type="ECO:0000259" key="11">
    <source>
        <dbReference type="SMART" id="SM00134"/>
    </source>
</evidence>
<dbReference type="InterPro" id="IPR045860">
    <property type="entry name" value="Snake_toxin-like_sf"/>
</dbReference>
<gene>
    <name evidence="13" type="primary">Ly6h</name>
</gene>
<dbReference type="SUPFAM" id="SSF57302">
    <property type="entry name" value="Snake toxin-like"/>
    <property type="match status" value="1"/>
</dbReference>
<dbReference type="Pfam" id="PF00021">
    <property type="entry name" value="UPAR_LY6"/>
    <property type="match status" value="1"/>
</dbReference>
<evidence type="ECO:0000313" key="12">
    <source>
        <dbReference type="Proteomes" id="UP000515203"/>
    </source>
</evidence>
<keyword evidence="5 9" id="KW-0472">Membrane</keyword>
<dbReference type="InterPro" id="IPR051445">
    <property type="entry name" value="LY6H/LY6L_nAChR_modulators"/>
</dbReference>
<evidence type="ECO:0000256" key="5">
    <source>
        <dbReference type="ARBA" id="ARBA00023136"/>
    </source>
</evidence>
<keyword evidence="12" id="KW-1185">Reference proteome</keyword>
<feature type="domain" description="UPAR/Ly6" evidence="11">
    <location>
        <begin position="26"/>
        <end position="123"/>
    </location>
</feature>
<feature type="transmembrane region" description="Helical" evidence="9">
    <location>
        <begin position="118"/>
        <end position="137"/>
    </location>
</feature>
<dbReference type="Proteomes" id="UP000515203">
    <property type="component" value="Unplaced"/>
</dbReference>
<dbReference type="FunCoup" id="A0A6P3FJN0">
    <property type="interactions" value="549"/>
</dbReference>
<keyword evidence="9" id="KW-1133">Transmembrane helix</keyword>
<dbReference type="GO" id="GO:0045202">
    <property type="term" value="C:synapse"/>
    <property type="evidence" value="ECO:0007669"/>
    <property type="project" value="GOC"/>
</dbReference>
<evidence type="ECO:0000256" key="1">
    <source>
        <dbReference type="ARBA" id="ARBA00004609"/>
    </source>
</evidence>
<dbReference type="SMART" id="SM00134">
    <property type="entry name" value="LU"/>
    <property type="match status" value="1"/>
</dbReference>
<evidence type="ECO:0000256" key="4">
    <source>
        <dbReference type="ARBA" id="ARBA00022729"/>
    </source>
</evidence>
<dbReference type="InterPro" id="IPR016054">
    <property type="entry name" value="LY6_UPA_recep-like"/>
</dbReference>
<dbReference type="PANTHER" id="PTHR32217:SF5">
    <property type="entry name" value="LYMPHOCYTE ANTIGEN 6H"/>
    <property type="match status" value="1"/>
</dbReference>
<feature type="chain" id="PRO_5027856947" evidence="10">
    <location>
        <begin position="26"/>
        <end position="139"/>
    </location>
</feature>
<evidence type="ECO:0000256" key="10">
    <source>
        <dbReference type="SAM" id="SignalP"/>
    </source>
</evidence>
<keyword evidence="9" id="KW-0812">Transmembrane</keyword>
<keyword evidence="3" id="KW-0336">GPI-anchor</keyword>
<dbReference type="GO" id="GO:0033130">
    <property type="term" value="F:acetylcholine receptor binding"/>
    <property type="evidence" value="ECO:0007669"/>
    <property type="project" value="TreeGrafter"/>
</dbReference>
<keyword evidence="7" id="KW-0325">Glycoprotein</keyword>
<dbReference type="CDD" id="cd23549">
    <property type="entry name" value="TFP_LU_ECD_Ly6H"/>
    <property type="match status" value="1"/>
</dbReference>
<feature type="signal peptide" evidence="10">
    <location>
        <begin position="1"/>
        <end position="25"/>
    </location>
</feature>
<sequence length="139" mass="15055">MLLPAMRGVGLVILTLLLCPIPAHGLWCQDCTANSSHCTSKECQPSETVCVSIQITDPSSSRQYHPVNKMCAASCDYIKRHFFSDYVMAFINSGILKMDVECCEKDFCNGVAAEVGHSTWALAAGLLLSLGSALLWAKP</sequence>
<reference evidence="13" key="1">
    <citation type="submission" date="2025-08" db="UniProtKB">
        <authorList>
            <consortium name="RefSeq"/>
        </authorList>
    </citation>
    <scope>IDENTIFICATION</scope>
</reference>
<evidence type="ECO:0000256" key="7">
    <source>
        <dbReference type="ARBA" id="ARBA00023180"/>
    </source>
</evidence>
<dbReference type="RefSeq" id="XP_004639030.1">
    <property type="nucleotide sequence ID" value="XM_004638973.3"/>
</dbReference>
<dbReference type="GO" id="GO:0030550">
    <property type="term" value="F:acetylcholine receptor inhibitor activity"/>
    <property type="evidence" value="ECO:0007669"/>
    <property type="project" value="TreeGrafter"/>
</dbReference>
<keyword evidence="8" id="KW-0449">Lipoprotein</keyword>
<evidence type="ECO:0000256" key="8">
    <source>
        <dbReference type="ARBA" id="ARBA00023288"/>
    </source>
</evidence>
<keyword evidence="6" id="KW-1015">Disulfide bond</keyword>